<evidence type="ECO:0000313" key="2">
    <source>
        <dbReference type="EMBL" id="KAF0505765.1"/>
    </source>
</evidence>
<organism evidence="2 3">
    <name type="scientific">Gigaspora margarita</name>
    <dbReference type="NCBI Taxonomy" id="4874"/>
    <lineage>
        <taxon>Eukaryota</taxon>
        <taxon>Fungi</taxon>
        <taxon>Fungi incertae sedis</taxon>
        <taxon>Mucoromycota</taxon>
        <taxon>Glomeromycotina</taxon>
        <taxon>Glomeromycetes</taxon>
        <taxon>Diversisporales</taxon>
        <taxon>Gigasporaceae</taxon>
        <taxon>Gigaspora</taxon>
    </lineage>
</organism>
<comment type="caution">
    <text evidence="2">The sequence shown here is derived from an EMBL/GenBank/DDBJ whole genome shotgun (WGS) entry which is preliminary data.</text>
</comment>
<dbReference type="GO" id="GO:0015074">
    <property type="term" value="P:DNA integration"/>
    <property type="evidence" value="ECO:0007669"/>
    <property type="project" value="InterPro"/>
</dbReference>
<dbReference type="Gene3D" id="3.30.420.10">
    <property type="entry name" value="Ribonuclease H-like superfamily/Ribonuclease H"/>
    <property type="match status" value="1"/>
</dbReference>
<feature type="domain" description="Integrase catalytic" evidence="1">
    <location>
        <begin position="86"/>
        <end position="142"/>
    </location>
</feature>
<accession>A0A8H4AK72</accession>
<dbReference type="SUPFAM" id="SSF53098">
    <property type="entry name" value="Ribonuclease H-like"/>
    <property type="match status" value="1"/>
</dbReference>
<keyword evidence="3" id="KW-1185">Reference proteome</keyword>
<dbReference type="OrthoDB" id="10267344at2759"/>
<dbReference type="EMBL" id="WTPW01000495">
    <property type="protein sequence ID" value="KAF0505765.1"/>
    <property type="molecule type" value="Genomic_DNA"/>
</dbReference>
<dbReference type="Proteomes" id="UP000439903">
    <property type="component" value="Unassembled WGS sequence"/>
</dbReference>
<dbReference type="PANTHER" id="PTHR46585">
    <property type="entry name" value="INTEGRASE CORE DOMAIN CONTAINING PROTEIN"/>
    <property type="match status" value="1"/>
</dbReference>
<sequence>MKKSNFQRRSKHFMYDQETNYLFFEQSSKNENSPPTRKRVVPTYDFELREALFKKFHHEVKKYVNACPTCIRNGSIKEKFDFVPVVSSGPLEHLQIDLVDLLSYAEHNDRYSYALTLIDVFSRYVWVIPLKDQKGSTIHSELAPHETHKKLPNEVFFEFKMRAVYNTLEEITPEDIALEDIALDDVAMEDITEDTTAEEITPATIKIILTKPRINLRDASKTCT</sequence>
<dbReference type="GO" id="GO:0003676">
    <property type="term" value="F:nucleic acid binding"/>
    <property type="evidence" value="ECO:0007669"/>
    <property type="project" value="InterPro"/>
</dbReference>
<reference evidence="2 3" key="1">
    <citation type="journal article" date="2019" name="Environ. Microbiol.">
        <title>At the nexus of three kingdoms: the genome of the mycorrhizal fungus Gigaspora margarita provides insights into plant, endobacterial and fungal interactions.</title>
        <authorList>
            <person name="Venice F."/>
            <person name="Ghignone S."/>
            <person name="Salvioli di Fossalunga A."/>
            <person name="Amselem J."/>
            <person name="Novero M."/>
            <person name="Xianan X."/>
            <person name="Sedzielewska Toro K."/>
            <person name="Morin E."/>
            <person name="Lipzen A."/>
            <person name="Grigoriev I.V."/>
            <person name="Henrissat B."/>
            <person name="Martin F.M."/>
            <person name="Bonfante P."/>
        </authorList>
    </citation>
    <scope>NUCLEOTIDE SEQUENCE [LARGE SCALE GENOMIC DNA]</scope>
    <source>
        <strain evidence="2 3">BEG34</strain>
    </source>
</reference>
<evidence type="ECO:0000259" key="1">
    <source>
        <dbReference type="PROSITE" id="PS50994"/>
    </source>
</evidence>
<dbReference type="GO" id="GO:0005634">
    <property type="term" value="C:nucleus"/>
    <property type="evidence" value="ECO:0007669"/>
    <property type="project" value="UniProtKB-ARBA"/>
</dbReference>
<proteinExistence type="predicted"/>
<dbReference type="PANTHER" id="PTHR46585:SF1">
    <property type="entry name" value="CHROMO DOMAIN-CONTAINING PROTEIN"/>
    <property type="match status" value="1"/>
</dbReference>
<evidence type="ECO:0000313" key="3">
    <source>
        <dbReference type="Proteomes" id="UP000439903"/>
    </source>
</evidence>
<gene>
    <name evidence="2" type="ORF">F8M41_019266</name>
</gene>
<dbReference type="PROSITE" id="PS50994">
    <property type="entry name" value="INTEGRASE"/>
    <property type="match status" value="1"/>
</dbReference>
<protein>
    <submittedName>
        <fullName evidence="2">SCAN domain-containing protein 3-like</fullName>
    </submittedName>
</protein>
<dbReference type="InterPro" id="IPR001584">
    <property type="entry name" value="Integrase_cat-core"/>
</dbReference>
<name>A0A8H4AK72_GIGMA</name>
<dbReference type="InterPro" id="IPR012337">
    <property type="entry name" value="RNaseH-like_sf"/>
</dbReference>
<dbReference type="AlphaFoldDB" id="A0A8H4AK72"/>
<dbReference type="InterPro" id="IPR036397">
    <property type="entry name" value="RNaseH_sf"/>
</dbReference>